<name>A0A8J1TZ62_OWEFU</name>
<dbReference type="Pfam" id="PF00025">
    <property type="entry name" value="Arf"/>
    <property type="match status" value="1"/>
</dbReference>
<dbReference type="SUPFAM" id="SSF52540">
    <property type="entry name" value="P-loop containing nucleoside triphosphate hydrolases"/>
    <property type="match status" value="1"/>
</dbReference>
<dbReference type="Proteomes" id="UP000749559">
    <property type="component" value="Unassembled WGS sequence"/>
</dbReference>
<feature type="binding site" evidence="4">
    <location>
        <position position="68"/>
    </location>
    <ligand>
        <name>GTP</name>
        <dbReference type="ChEBI" id="CHEBI:37565"/>
    </ligand>
</feature>
<proteinExistence type="inferred from homology"/>
<evidence type="ECO:0000256" key="6">
    <source>
        <dbReference type="RuleBase" id="RU003925"/>
    </source>
</evidence>
<dbReference type="SMART" id="SM00178">
    <property type="entry name" value="SAR"/>
    <property type="match status" value="1"/>
</dbReference>
<dbReference type="GO" id="GO:0046872">
    <property type="term" value="F:metal ion binding"/>
    <property type="evidence" value="ECO:0007669"/>
    <property type="project" value="UniProtKB-KW"/>
</dbReference>
<dbReference type="PRINTS" id="PR00328">
    <property type="entry name" value="SAR1GTPBP"/>
</dbReference>
<dbReference type="InterPro" id="IPR027417">
    <property type="entry name" value="P-loop_NTPase"/>
</dbReference>
<dbReference type="SMART" id="SM00177">
    <property type="entry name" value="ARF"/>
    <property type="match status" value="1"/>
</dbReference>
<dbReference type="NCBIfam" id="TIGR00231">
    <property type="entry name" value="small_GTP"/>
    <property type="match status" value="1"/>
</dbReference>
<gene>
    <name evidence="7" type="ORF">OFUS_LOCUS12818</name>
</gene>
<dbReference type="FunFam" id="3.40.50.300:FF:000412">
    <property type="entry name" value="ADP-ribosylation factor 1"/>
    <property type="match status" value="1"/>
</dbReference>
<dbReference type="EMBL" id="CAIIXF020000006">
    <property type="protein sequence ID" value="CAH1787039.1"/>
    <property type="molecule type" value="Genomic_DNA"/>
</dbReference>
<dbReference type="InterPro" id="IPR006689">
    <property type="entry name" value="Small_GTPase_ARF/SAR"/>
</dbReference>
<dbReference type="Gene3D" id="3.40.50.300">
    <property type="entry name" value="P-loop containing nucleotide triphosphate hydrolases"/>
    <property type="match status" value="1"/>
</dbReference>
<feature type="binding site" evidence="4">
    <location>
        <begin position="126"/>
        <end position="129"/>
    </location>
    <ligand>
        <name>GTP</name>
        <dbReference type="ChEBI" id="CHEBI:37565"/>
    </ligand>
</feature>
<sequence length="229" mass="26257">MGINLSFMSCFHKRDLKILITGLDAAGKTTLLYRLHTHQLISTIPTIGWNVEDIEYRSVRMQVIETGGSEKLRPLICHYWPGVDAVIFVADSIDKDTSRISELKAYIMHHNDAQELWDKPFLIIANKQDLPNAMSMEEMTTRLDLNRLQPGHKWYIAPVSCVTGEGLGAAMDWLLITLGRIKQSETITQPINNAFVDMNDTFPLDVDDKGQQKWRYILRGWNRLKNVFP</sequence>
<dbReference type="GO" id="GO:0003924">
    <property type="term" value="F:GTPase activity"/>
    <property type="evidence" value="ECO:0007669"/>
    <property type="project" value="InterPro"/>
</dbReference>
<comment type="similarity">
    <text evidence="1 6">Belongs to the small GTPase superfamily. Arf family.</text>
</comment>
<evidence type="ECO:0000313" key="8">
    <source>
        <dbReference type="Proteomes" id="UP000749559"/>
    </source>
</evidence>
<keyword evidence="3 4" id="KW-0342">GTP-binding</keyword>
<organism evidence="7 8">
    <name type="scientific">Owenia fusiformis</name>
    <name type="common">Polychaete worm</name>
    <dbReference type="NCBI Taxonomy" id="6347"/>
    <lineage>
        <taxon>Eukaryota</taxon>
        <taxon>Metazoa</taxon>
        <taxon>Spiralia</taxon>
        <taxon>Lophotrochozoa</taxon>
        <taxon>Annelida</taxon>
        <taxon>Polychaeta</taxon>
        <taxon>Sedentaria</taxon>
        <taxon>Canalipalpata</taxon>
        <taxon>Sabellida</taxon>
        <taxon>Oweniida</taxon>
        <taxon>Oweniidae</taxon>
        <taxon>Owenia</taxon>
    </lineage>
</organism>
<dbReference type="InterPro" id="IPR005225">
    <property type="entry name" value="Small_GTP-bd"/>
</dbReference>
<protein>
    <submittedName>
        <fullName evidence="7">Uncharacterized protein</fullName>
    </submittedName>
</protein>
<dbReference type="GO" id="GO:0030010">
    <property type="term" value="P:establishment of cell polarity"/>
    <property type="evidence" value="ECO:0007669"/>
    <property type="project" value="UniProtKB-ARBA"/>
</dbReference>
<evidence type="ECO:0000256" key="4">
    <source>
        <dbReference type="PIRSR" id="PIRSR606689-1"/>
    </source>
</evidence>
<evidence type="ECO:0000256" key="2">
    <source>
        <dbReference type="ARBA" id="ARBA00022741"/>
    </source>
</evidence>
<dbReference type="OrthoDB" id="2011769at2759"/>
<reference evidence="7" key="1">
    <citation type="submission" date="2022-03" db="EMBL/GenBank/DDBJ databases">
        <authorList>
            <person name="Martin C."/>
        </authorList>
    </citation>
    <scope>NUCLEOTIDE SEQUENCE</scope>
</reference>
<dbReference type="AlphaFoldDB" id="A0A8J1TZ62"/>
<dbReference type="CDD" id="cd00878">
    <property type="entry name" value="Arf_Arl"/>
    <property type="match status" value="1"/>
</dbReference>
<feature type="binding site" evidence="5">
    <location>
        <position position="29"/>
    </location>
    <ligand>
        <name>Mg(2+)</name>
        <dbReference type="ChEBI" id="CHEBI:18420"/>
    </ligand>
</feature>
<evidence type="ECO:0000313" key="7">
    <source>
        <dbReference type="EMBL" id="CAH1787039.1"/>
    </source>
</evidence>
<dbReference type="PANTHER" id="PTHR11711">
    <property type="entry name" value="ADP RIBOSYLATION FACTOR-RELATED"/>
    <property type="match status" value="1"/>
</dbReference>
<evidence type="ECO:0000256" key="1">
    <source>
        <dbReference type="ARBA" id="ARBA00010290"/>
    </source>
</evidence>
<dbReference type="InterPro" id="IPR024156">
    <property type="entry name" value="Small_GTPase_ARF"/>
</dbReference>
<feature type="binding site" evidence="4">
    <location>
        <begin position="22"/>
        <end position="29"/>
    </location>
    <ligand>
        <name>GTP</name>
        <dbReference type="ChEBI" id="CHEBI:37565"/>
    </ligand>
</feature>
<evidence type="ECO:0000256" key="5">
    <source>
        <dbReference type="PIRSR" id="PIRSR606689-2"/>
    </source>
</evidence>
<evidence type="ECO:0000256" key="3">
    <source>
        <dbReference type="ARBA" id="ARBA00023134"/>
    </source>
</evidence>
<accession>A0A8J1TZ62</accession>
<feature type="binding site" evidence="5">
    <location>
        <position position="46"/>
    </location>
    <ligand>
        <name>Mg(2+)</name>
        <dbReference type="ChEBI" id="CHEBI:18420"/>
    </ligand>
</feature>
<keyword evidence="8" id="KW-1185">Reference proteome</keyword>
<dbReference type="PROSITE" id="PS51417">
    <property type="entry name" value="ARF"/>
    <property type="match status" value="1"/>
</dbReference>
<dbReference type="GO" id="GO:0005525">
    <property type="term" value="F:GTP binding"/>
    <property type="evidence" value="ECO:0007669"/>
    <property type="project" value="UniProtKB-KW"/>
</dbReference>
<comment type="caution">
    <text evidence="7">The sequence shown here is derived from an EMBL/GenBank/DDBJ whole genome shotgun (WGS) entry which is preliminary data.</text>
</comment>
<keyword evidence="5" id="KW-0460">Magnesium</keyword>
<keyword evidence="2 4" id="KW-0547">Nucleotide-binding</keyword>
<keyword evidence="5" id="KW-0479">Metal-binding</keyword>